<dbReference type="Proteomes" id="UP000324222">
    <property type="component" value="Unassembled WGS sequence"/>
</dbReference>
<accession>A0A5B7DSS3</accession>
<name>A0A5B7DSS3_PORTR</name>
<sequence length="193" mass="21440">MEQVLNKKNDHNTIYTNAYLGVLNRTLNRGKFRLFAGLSIMCTHSNTHMANGDVGSMLEKGQASRCNSTAGRITHTSLAHSSHDHGSQELPTHSQPLKTRWQGSVTSVLTSQICRFLHRGRDVSAMSPGLQGTSVGRTTVKHYFYLTGAALGKTDARRNSREPRLTRRNPEVHRLSSCSIMAWMGYYGLPRLG</sequence>
<evidence type="ECO:0000313" key="2">
    <source>
        <dbReference type="Proteomes" id="UP000324222"/>
    </source>
</evidence>
<dbReference type="EMBL" id="VSRR010001285">
    <property type="protein sequence ID" value="MPC24063.1"/>
    <property type="molecule type" value="Genomic_DNA"/>
</dbReference>
<comment type="caution">
    <text evidence="1">The sequence shown here is derived from an EMBL/GenBank/DDBJ whole genome shotgun (WGS) entry which is preliminary data.</text>
</comment>
<dbReference type="AlphaFoldDB" id="A0A5B7DSS3"/>
<organism evidence="1 2">
    <name type="scientific">Portunus trituberculatus</name>
    <name type="common">Swimming crab</name>
    <name type="synonym">Neptunus trituberculatus</name>
    <dbReference type="NCBI Taxonomy" id="210409"/>
    <lineage>
        <taxon>Eukaryota</taxon>
        <taxon>Metazoa</taxon>
        <taxon>Ecdysozoa</taxon>
        <taxon>Arthropoda</taxon>
        <taxon>Crustacea</taxon>
        <taxon>Multicrustacea</taxon>
        <taxon>Malacostraca</taxon>
        <taxon>Eumalacostraca</taxon>
        <taxon>Eucarida</taxon>
        <taxon>Decapoda</taxon>
        <taxon>Pleocyemata</taxon>
        <taxon>Brachyura</taxon>
        <taxon>Eubrachyura</taxon>
        <taxon>Portunoidea</taxon>
        <taxon>Portunidae</taxon>
        <taxon>Portuninae</taxon>
        <taxon>Portunus</taxon>
    </lineage>
</organism>
<proteinExistence type="predicted"/>
<reference evidence="1 2" key="1">
    <citation type="submission" date="2019-05" db="EMBL/GenBank/DDBJ databases">
        <title>Another draft genome of Portunus trituberculatus and its Hox gene families provides insights of decapod evolution.</title>
        <authorList>
            <person name="Jeong J.-H."/>
            <person name="Song I."/>
            <person name="Kim S."/>
            <person name="Choi T."/>
            <person name="Kim D."/>
            <person name="Ryu S."/>
            <person name="Kim W."/>
        </authorList>
    </citation>
    <scope>NUCLEOTIDE SEQUENCE [LARGE SCALE GENOMIC DNA]</scope>
    <source>
        <tissue evidence="1">Muscle</tissue>
    </source>
</reference>
<protein>
    <submittedName>
        <fullName evidence="1">Uncharacterized protein</fullName>
    </submittedName>
</protein>
<keyword evidence="2" id="KW-1185">Reference proteome</keyword>
<evidence type="ECO:0000313" key="1">
    <source>
        <dbReference type="EMBL" id="MPC24063.1"/>
    </source>
</evidence>
<gene>
    <name evidence="1" type="ORF">E2C01_017134</name>
</gene>